<dbReference type="Proteomes" id="UP000322362">
    <property type="component" value="Unassembled WGS sequence"/>
</dbReference>
<dbReference type="RefSeq" id="WP_148918212.1">
    <property type="nucleotide sequence ID" value="NZ_VTAV01000002.1"/>
</dbReference>
<proteinExistence type="predicted"/>
<dbReference type="Pfam" id="PF14054">
    <property type="entry name" value="DUF4249"/>
    <property type="match status" value="1"/>
</dbReference>
<dbReference type="PROSITE" id="PS51257">
    <property type="entry name" value="PROKAR_LIPOPROTEIN"/>
    <property type="match status" value="1"/>
</dbReference>
<protein>
    <submittedName>
        <fullName evidence="1">DUF4249 family protein</fullName>
    </submittedName>
</protein>
<evidence type="ECO:0000313" key="2">
    <source>
        <dbReference type="Proteomes" id="UP000322362"/>
    </source>
</evidence>
<gene>
    <name evidence="1" type="ORF">FXV77_05555</name>
</gene>
<reference evidence="1 2" key="1">
    <citation type="submission" date="2019-08" db="EMBL/GenBank/DDBJ databases">
        <title>Phlebobacter frassis gen. nov. sp. nov., a new member of family Sphingobacteriaceae isolated from sand fly rearing media.</title>
        <authorList>
            <person name="Kakumanu M.L."/>
            <person name="Marayati B.F."/>
            <person name="Wada-Katsumata A."/>
            <person name="Wasserberg G."/>
            <person name="Schal C."/>
            <person name="Apperson C.S."/>
            <person name="Ponnusamy L."/>
        </authorList>
    </citation>
    <scope>NUCLEOTIDE SEQUENCE [LARGE SCALE GENOMIC DNA]</scope>
    <source>
        <strain evidence="1 2">SSI9</strain>
    </source>
</reference>
<sequence>MRKNFLVTILVFFFLFVSCVREEIIDLSSRYQSQLFVIGFLSPDNNVQIYVGRTIPFGSNQINPEDFKIFDAEVEITEEGGDTYLLNPIGNGVPAYGCSKEEFSVSEGKTYLLTVRHHELPNVFAKTTIPLNKAFWKNLELSPDEMYYYVVSGTWEKAENIDIKQYGVRLENLEPYRLNKGTNEGIFPQGNLITVKRDVFIANGENKVRATLLTRDIHYSEFSRTSDLTWDITENFSSAGFAEIISGFKGVIPQHSNIQNGAGVFGSYLSDTRTVE</sequence>
<evidence type="ECO:0000313" key="1">
    <source>
        <dbReference type="EMBL" id="TYR37471.1"/>
    </source>
</evidence>
<dbReference type="EMBL" id="VTAV01000002">
    <property type="protein sequence ID" value="TYR37471.1"/>
    <property type="molecule type" value="Genomic_DNA"/>
</dbReference>
<organism evidence="1 2">
    <name type="scientific">Sphingobacterium phlebotomi</name>
    <dbReference type="NCBI Taxonomy" id="2605433"/>
    <lineage>
        <taxon>Bacteria</taxon>
        <taxon>Pseudomonadati</taxon>
        <taxon>Bacteroidota</taxon>
        <taxon>Sphingobacteriia</taxon>
        <taxon>Sphingobacteriales</taxon>
        <taxon>Sphingobacteriaceae</taxon>
        <taxon>Sphingobacterium</taxon>
    </lineage>
</organism>
<name>A0A5D4H8J6_9SPHI</name>
<dbReference type="AlphaFoldDB" id="A0A5D4H8J6"/>
<dbReference type="InterPro" id="IPR025345">
    <property type="entry name" value="DUF4249"/>
</dbReference>
<comment type="caution">
    <text evidence="1">The sequence shown here is derived from an EMBL/GenBank/DDBJ whole genome shotgun (WGS) entry which is preliminary data.</text>
</comment>
<keyword evidence="2" id="KW-1185">Reference proteome</keyword>
<accession>A0A5D4H8J6</accession>